<evidence type="ECO:0000256" key="1">
    <source>
        <dbReference type="SAM" id="Coils"/>
    </source>
</evidence>
<gene>
    <name evidence="3" type="ORF">EGYM00392_LOCUS21808</name>
</gene>
<evidence type="ECO:0000313" key="3">
    <source>
        <dbReference type="EMBL" id="CAD9010708.1"/>
    </source>
</evidence>
<feature type="region of interest" description="Disordered" evidence="2">
    <location>
        <begin position="185"/>
        <end position="208"/>
    </location>
</feature>
<feature type="compositionally biased region" description="Low complexity" evidence="2">
    <location>
        <begin position="10"/>
        <end position="39"/>
    </location>
</feature>
<feature type="coiled-coil region" evidence="1">
    <location>
        <begin position="116"/>
        <end position="181"/>
    </location>
</feature>
<feature type="compositionally biased region" description="Basic and acidic residues" evidence="2">
    <location>
        <begin position="40"/>
        <end position="61"/>
    </location>
</feature>
<reference evidence="3" key="1">
    <citation type="submission" date="2021-01" db="EMBL/GenBank/DDBJ databases">
        <authorList>
            <person name="Corre E."/>
            <person name="Pelletier E."/>
            <person name="Niang G."/>
            <person name="Scheremetjew M."/>
            <person name="Finn R."/>
            <person name="Kale V."/>
            <person name="Holt S."/>
            <person name="Cochrane G."/>
            <person name="Meng A."/>
            <person name="Brown T."/>
            <person name="Cohen L."/>
        </authorList>
    </citation>
    <scope>NUCLEOTIDE SEQUENCE</scope>
    <source>
        <strain evidence="3">NIES-381</strain>
    </source>
</reference>
<sequence>MREAAEPFETASSTATSSSRGDSKLSNNGSKLSSRSGSRVSDRGSKMSSRGRSEGRSDAGLRRSTSLSAAKENGSNEDLNGTATDAELQSIYAGMQGTGHSVDNMKMNVLKLFTRIQEQESIITEKRREVREMRHAYGSLRTDYEHLQGDLDNAEIRCNRLKQELRREQEMNRDLIELKAKMESMQVGRNGHSSDDRRTCETGNCAIQ</sequence>
<accession>A0A7S1IF60</accession>
<proteinExistence type="predicted"/>
<dbReference type="AlphaFoldDB" id="A0A7S1IF60"/>
<dbReference type="EMBL" id="HBGA01059072">
    <property type="protein sequence ID" value="CAD9010708.1"/>
    <property type="molecule type" value="Transcribed_RNA"/>
</dbReference>
<name>A0A7S1IF60_9EUGL</name>
<protein>
    <submittedName>
        <fullName evidence="3">Uncharacterized protein</fullName>
    </submittedName>
</protein>
<organism evidence="3">
    <name type="scientific">Eutreptiella gymnastica</name>
    <dbReference type="NCBI Taxonomy" id="73025"/>
    <lineage>
        <taxon>Eukaryota</taxon>
        <taxon>Discoba</taxon>
        <taxon>Euglenozoa</taxon>
        <taxon>Euglenida</taxon>
        <taxon>Spirocuta</taxon>
        <taxon>Euglenophyceae</taxon>
        <taxon>Eutreptiales</taxon>
        <taxon>Eutreptiaceae</taxon>
        <taxon>Eutreptiella</taxon>
    </lineage>
</organism>
<feature type="region of interest" description="Disordered" evidence="2">
    <location>
        <begin position="1"/>
        <end position="82"/>
    </location>
</feature>
<keyword evidence="1" id="KW-0175">Coiled coil</keyword>
<evidence type="ECO:0000256" key="2">
    <source>
        <dbReference type="SAM" id="MobiDB-lite"/>
    </source>
</evidence>